<organism evidence="2 3">
    <name type="scientific">Imhoffiella purpurea</name>
    <dbReference type="NCBI Taxonomy" id="1249627"/>
    <lineage>
        <taxon>Bacteria</taxon>
        <taxon>Pseudomonadati</taxon>
        <taxon>Pseudomonadota</taxon>
        <taxon>Gammaproteobacteria</taxon>
        <taxon>Chromatiales</taxon>
        <taxon>Chromatiaceae</taxon>
        <taxon>Imhoffiella</taxon>
    </lineage>
</organism>
<comment type="caution">
    <text evidence="2">The sequence shown here is derived from an EMBL/GenBank/DDBJ whole genome shotgun (WGS) entry which is preliminary data.</text>
</comment>
<dbReference type="Proteomes" id="UP000019460">
    <property type="component" value="Unassembled WGS sequence"/>
</dbReference>
<gene>
    <name evidence="2" type="ORF">D779_3669</name>
</gene>
<feature type="compositionally biased region" description="Acidic residues" evidence="1">
    <location>
        <begin position="34"/>
        <end position="49"/>
    </location>
</feature>
<feature type="region of interest" description="Disordered" evidence="1">
    <location>
        <begin position="27"/>
        <end position="49"/>
    </location>
</feature>
<keyword evidence="3" id="KW-1185">Reference proteome</keyword>
<dbReference type="Gene3D" id="3.40.50.970">
    <property type="match status" value="1"/>
</dbReference>
<evidence type="ECO:0000256" key="1">
    <source>
        <dbReference type="SAM" id="MobiDB-lite"/>
    </source>
</evidence>
<accession>W9V2F3</accession>
<evidence type="ECO:0000313" key="3">
    <source>
        <dbReference type="Proteomes" id="UP000019460"/>
    </source>
</evidence>
<protein>
    <submittedName>
        <fullName evidence="2">Uncharacterized protein</fullName>
    </submittedName>
</protein>
<sequence length="49" mass="5279">MMTPTSETPEDLRASAAGVVAEAVRFAEESPWPEPEEALDDVWSESGAE</sequence>
<proteinExistence type="predicted"/>
<dbReference type="STRING" id="1249627.D779_3669"/>
<dbReference type="PATRIC" id="fig|1249627.3.peg.3747"/>
<dbReference type="AlphaFoldDB" id="W9V2F3"/>
<evidence type="ECO:0000313" key="2">
    <source>
        <dbReference type="EMBL" id="EXJ13504.1"/>
    </source>
</evidence>
<dbReference type="EMBL" id="AONC01000067">
    <property type="protein sequence ID" value="EXJ13504.1"/>
    <property type="molecule type" value="Genomic_DNA"/>
</dbReference>
<reference evidence="2 3" key="1">
    <citation type="submission" date="2012-11" db="EMBL/GenBank/DDBJ databases">
        <title>Genome assembly of Thiorhodococcus sp. AK35.</title>
        <authorList>
            <person name="Nupur N."/>
            <person name="Khatri I."/>
            <person name="Subramanian S."/>
            <person name="Pinnaka A."/>
        </authorList>
    </citation>
    <scope>NUCLEOTIDE SEQUENCE [LARGE SCALE GENOMIC DNA]</scope>
    <source>
        <strain evidence="2 3">AK35</strain>
    </source>
</reference>
<name>W9V2F3_9GAMM</name>